<dbReference type="PANTHER" id="PTHR31896:SF64">
    <property type="entry name" value="TRICHOTHECENE 3-O-ACETYLTRANSFERASE"/>
    <property type="match status" value="1"/>
</dbReference>
<dbReference type="GeneID" id="40727017"/>
<keyword evidence="1" id="KW-0808">Transferase</keyword>
<comment type="caution">
    <text evidence="3">The sequence shown here is derived from an EMBL/GenBank/DDBJ whole genome shotgun (WGS) entry which is preliminary data.</text>
</comment>
<dbReference type="InterPro" id="IPR023213">
    <property type="entry name" value="CAT-like_dom_sf"/>
</dbReference>
<dbReference type="RefSeq" id="XP_029739429.1">
    <property type="nucleotide sequence ID" value="XM_029884719.1"/>
</dbReference>
<name>A0A4U7KSG5_9BASI</name>
<dbReference type="InterPro" id="IPR054710">
    <property type="entry name" value="Tri101-like_N"/>
</dbReference>
<dbReference type="PANTHER" id="PTHR31896">
    <property type="entry name" value="FAMILY REGULATORY PROTEIN, PUTATIVE (AFU_ORTHOLOGUE AFUA_3G14730)-RELATED"/>
    <property type="match status" value="1"/>
</dbReference>
<evidence type="ECO:0000256" key="1">
    <source>
        <dbReference type="ARBA" id="ARBA00022679"/>
    </source>
</evidence>
<dbReference type="AlphaFoldDB" id="A0A4U7KSG5"/>
<feature type="domain" description="Trichothecene 3-O-acetyltransferase-like N-terminal" evidence="2">
    <location>
        <begin position="24"/>
        <end position="181"/>
    </location>
</feature>
<gene>
    <name evidence="3" type="ORF">EX895_004122</name>
</gene>
<reference evidence="3 4" key="1">
    <citation type="submission" date="2019-05" db="EMBL/GenBank/DDBJ databases">
        <title>Sporisorium graminicola CBS 10092 draft sequencing and annotation.</title>
        <authorList>
            <person name="Solano-Gonzalez S."/>
            <person name="Caddick M.X."/>
            <person name="Darby A."/>
        </authorList>
    </citation>
    <scope>NUCLEOTIDE SEQUENCE [LARGE SCALE GENOMIC DNA]</scope>
    <source>
        <strain evidence="3 4">CBS 10092</strain>
    </source>
</reference>
<dbReference type="OrthoDB" id="1862401at2759"/>
<protein>
    <recommendedName>
        <fullName evidence="2">Trichothecene 3-O-acetyltransferase-like N-terminal domain-containing protein</fullName>
    </recommendedName>
</protein>
<dbReference type="InterPro" id="IPR051283">
    <property type="entry name" value="Sec_Metabolite_Acyltrans"/>
</dbReference>
<accession>A0A4U7KSG5</accession>
<keyword evidence="4" id="KW-1185">Reference proteome</keyword>
<evidence type="ECO:0000259" key="2">
    <source>
        <dbReference type="Pfam" id="PF22664"/>
    </source>
</evidence>
<dbReference type="EMBL" id="SRRM01000014">
    <property type="protein sequence ID" value="TKY87444.1"/>
    <property type="molecule type" value="Genomic_DNA"/>
</dbReference>
<evidence type="ECO:0000313" key="4">
    <source>
        <dbReference type="Proteomes" id="UP000306050"/>
    </source>
</evidence>
<sequence length="463" mass="50834">MTTEDRLENELLDVLGCQPSLFKLYTQVAFVYATSDEHVVERQVATSLRRGLDNLAAQLPWLCGKVINENSGRGKTGTYRIVKIPEIPMVVRDLRQTGDVASLDQLRDARYPFSMLDEKLVAPCMTLNFPGQKAGLVADTGPVLALQVNIISGGVILTAAAQHNVMDMVGMANVMRWLDTAYKGKSLAEEELAAAKMDKSRVLTLHDEYWSPDEEWLNRLLPKTQPESETAPDTATTPPKVWWGYVDFSIESVSTLKGIATQTKDADIDYISSDDAVCAFIWKCLSRARTARTDGKRSTVFARAVDLRRRMGVPPAYPGTLTNLVYTDSSLDSISAETLGRIAAKLRGQLNSSKLSNDTRALATVIDRLPDKGIINITAPVDPSTGIMLSSWASVQLDQLDFGVGLGLPPAVRRPVFDPVESLMYILPKSSSGGAVVGLCLREEDWAALERDDEWRGYASYIG</sequence>
<evidence type="ECO:0000313" key="3">
    <source>
        <dbReference type="EMBL" id="TKY87444.1"/>
    </source>
</evidence>
<proteinExistence type="predicted"/>
<dbReference type="KEGG" id="sgra:EX895_004122"/>
<organism evidence="3 4">
    <name type="scientific">Sporisorium graminicola</name>
    <dbReference type="NCBI Taxonomy" id="280036"/>
    <lineage>
        <taxon>Eukaryota</taxon>
        <taxon>Fungi</taxon>
        <taxon>Dikarya</taxon>
        <taxon>Basidiomycota</taxon>
        <taxon>Ustilaginomycotina</taxon>
        <taxon>Ustilaginomycetes</taxon>
        <taxon>Ustilaginales</taxon>
        <taxon>Ustilaginaceae</taxon>
        <taxon>Sporisorium</taxon>
    </lineage>
</organism>
<dbReference type="Pfam" id="PF22664">
    <property type="entry name" value="TRI-like_N"/>
    <property type="match status" value="1"/>
</dbReference>
<dbReference type="GO" id="GO:0016740">
    <property type="term" value="F:transferase activity"/>
    <property type="evidence" value="ECO:0007669"/>
    <property type="project" value="UniProtKB-KW"/>
</dbReference>
<dbReference type="Gene3D" id="3.30.559.10">
    <property type="entry name" value="Chloramphenicol acetyltransferase-like domain"/>
    <property type="match status" value="2"/>
</dbReference>
<dbReference type="Proteomes" id="UP000306050">
    <property type="component" value="Chromosome SGRAM_22"/>
</dbReference>